<accession>A0A6J5CAC2</accession>
<dbReference type="AlphaFoldDB" id="A0A6J5CAC2"/>
<organism evidence="1 2">
    <name type="scientific">Paraburkholderia rhynchosiae</name>
    <dbReference type="NCBI Taxonomy" id="487049"/>
    <lineage>
        <taxon>Bacteria</taxon>
        <taxon>Pseudomonadati</taxon>
        <taxon>Pseudomonadota</taxon>
        <taxon>Betaproteobacteria</taxon>
        <taxon>Burkholderiales</taxon>
        <taxon>Burkholderiaceae</taxon>
        <taxon>Paraburkholderia</taxon>
    </lineage>
</organism>
<sequence>MCGSFGKEGRGFQCSGRSLRQPSALAGCVQKGISQQTSAEFSSIADQDYDYTPVQIR</sequence>
<reference evidence="1 2" key="1">
    <citation type="submission" date="2020-04" db="EMBL/GenBank/DDBJ databases">
        <authorList>
            <person name="De Canck E."/>
        </authorList>
    </citation>
    <scope>NUCLEOTIDE SEQUENCE [LARGE SCALE GENOMIC DNA]</scope>
    <source>
        <strain evidence="1 2">LMG 27174</strain>
    </source>
</reference>
<name>A0A6J5CAC2_9BURK</name>
<evidence type="ECO:0000313" key="1">
    <source>
        <dbReference type="EMBL" id="CAB3731493.1"/>
    </source>
</evidence>
<dbReference type="Proteomes" id="UP000494205">
    <property type="component" value="Unassembled WGS sequence"/>
</dbReference>
<dbReference type="EMBL" id="CADIJZ010000027">
    <property type="protein sequence ID" value="CAB3731493.1"/>
    <property type="molecule type" value="Genomic_DNA"/>
</dbReference>
<evidence type="ECO:0000313" key="2">
    <source>
        <dbReference type="Proteomes" id="UP000494205"/>
    </source>
</evidence>
<proteinExistence type="predicted"/>
<gene>
    <name evidence="1" type="ORF">LMG27174_05842</name>
</gene>
<protein>
    <submittedName>
        <fullName evidence="1">Uncharacterized protein</fullName>
    </submittedName>
</protein>